<dbReference type="STRING" id="314230.DSM3645_00620"/>
<organism evidence="5 6">
    <name type="scientific">Blastopirellula marina DSM 3645</name>
    <dbReference type="NCBI Taxonomy" id="314230"/>
    <lineage>
        <taxon>Bacteria</taxon>
        <taxon>Pseudomonadati</taxon>
        <taxon>Planctomycetota</taxon>
        <taxon>Planctomycetia</taxon>
        <taxon>Pirellulales</taxon>
        <taxon>Pirellulaceae</taxon>
        <taxon>Blastopirellula</taxon>
    </lineage>
</organism>
<dbReference type="InterPro" id="IPR036388">
    <property type="entry name" value="WH-like_DNA-bd_sf"/>
</dbReference>
<dbReference type="EMBL" id="AANZ01000002">
    <property type="protein sequence ID" value="EAQ82172.1"/>
    <property type="molecule type" value="Genomic_DNA"/>
</dbReference>
<evidence type="ECO:0000259" key="4">
    <source>
        <dbReference type="PROSITE" id="PS50949"/>
    </source>
</evidence>
<dbReference type="Gene3D" id="1.20.120.530">
    <property type="entry name" value="GntR ligand-binding domain-like"/>
    <property type="match status" value="1"/>
</dbReference>
<dbReference type="InterPro" id="IPR011711">
    <property type="entry name" value="GntR_C"/>
</dbReference>
<dbReference type="Gene3D" id="1.10.10.10">
    <property type="entry name" value="Winged helix-like DNA-binding domain superfamily/Winged helix DNA-binding domain"/>
    <property type="match status" value="1"/>
</dbReference>
<dbReference type="Proteomes" id="UP000004358">
    <property type="component" value="Unassembled WGS sequence"/>
</dbReference>
<sequence>MSISSPAHAATKAQRIFLDLRSKILSGDIESETRLTLRPLANEYESGINAVSEAIKALAAEGLVKLEGQAGARVIARDLKQIRGEYILRIAIECESARRCAERADQSQLTILGNMAQQVDQLFEAGDKLEECRQADVRFHLTVAQFSGVPQLETSLAPLLDRLVMLDQTESQCDEFPGQKHQEVFDGLKTRKPQVAADAMRLHCEHSMNLSLALLY</sequence>
<dbReference type="PROSITE" id="PS50949">
    <property type="entry name" value="HTH_GNTR"/>
    <property type="match status" value="1"/>
</dbReference>
<dbReference type="InterPro" id="IPR036390">
    <property type="entry name" value="WH_DNA-bd_sf"/>
</dbReference>
<dbReference type="SMART" id="SM00345">
    <property type="entry name" value="HTH_GNTR"/>
    <property type="match status" value="1"/>
</dbReference>
<dbReference type="GO" id="GO:0003677">
    <property type="term" value="F:DNA binding"/>
    <property type="evidence" value="ECO:0007669"/>
    <property type="project" value="UniProtKB-KW"/>
</dbReference>
<dbReference type="Pfam" id="PF07729">
    <property type="entry name" value="FCD"/>
    <property type="match status" value="1"/>
</dbReference>
<evidence type="ECO:0000313" key="6">
    <source>
        <dbReference type="Proteomes" id="UP000004358"/>
    </source>
</evidence>
<keyword evidence="3" id="KW-0804">Transcription</keyword>
<proteinExistence type="predicted"/>
<dbReference type="PANTHER" id="PTHR43537:SF5">
    <property type="entry name" value="UXU OPERON TRANSCRIPTIONAL REGULATOR"/>
    <property type="match status" value="1"/>
</dbReference>
<gene>
    <name evidence="5" type="ORF">DSM3645_00620</name>
</gene>
<evidence type="ECO:0000256" key="2">
    <source>
        <dbReference type="ARBA" id="ARBA00023125"/>
    </source>
</evidence>
<keyword evidence="1" id="KW-0805">Transcription regulation</keyword>
<dbReference type="Pfam" id="PF00392">
    <property type="entry name" value="GntR"/>
    <property type="match status" value="1"/>
</dbReference>
<evidence type="ECO:0000256" key="1">
    <source>
        <dbReference type="ARBA" id="ARBA00023015"/>
    </source>
</evidence>
<dbReference type="SMART" id="SM00895">
    <property type="entry name" value="FCD"/>
    <property type="match status" value="1"/>
</dbReference>
<name>A3ZMJ9_9BACT</name>
<evidence type="ECO:0000313" key="5">
    <source>
        <dbReference type="EMBL" id="EAQ82172.1"/>
    </source>
</evidence>
<dbReference type="HOGENOM" id="CLU_017584_5_2_0"/>
<comment type="caution">
    <text evidence="5">The sequence shown here is derived from an EMBL/GenBank/DDBJ whole genome shotgun (WGS) entry which is preliminary data.</text>
</comment>
<feature type="domain" description="HTH gntR-type" evidence="4">
    <location>
        <begin position="10"/>
        <end position="77"/>
    </location>
</feature>
<reference evidence="5 6" key="1">
    <citation type="submission" date="2006-02" db="EMBL/GenBank/DDBJ databases">
        <authorList>
            <person name="Amann R."/>
            <person name="Ferriera S."/>
            <person name="Johnson J."/>
            <person name="Kravitz S."/>
            <person name="Halpern A."/>
            <person name="Remington K."/>
            <person name="Beeson K."/>
            <person name="Tran B."/>
            <person name="Rogers Y.-H."/>
            <person name="Friedman R."/>
            <person name="Venter J.C."/>
        </authorList>
    </citation>
    <scope>NUCLEOTIDE SEQUENCE [LARGE SCALE GENOMIC DNA]</scope>
    <source>
        <strain evidence="5 6">DSM 3645</strain>
    </source>
</reference>
<dbReference type="AlphaFoldDB" id="A3ZMJ9"/>
<dbReference type="GO" id="GO:0003700">
    <property type="term" value="F:DNA-binding transcription factor activity"/>
    <property type="evidence" value="ECO:0007669"/>
    <property type="project" value="InterPro"/>
</dbReference>
<protein>
    <submittedName>
        <fullName evidence="5">Transcriptional regulator</fullName>
    </submittedName>
</protein>
<dbReference type="SUPFAM" id="SSF48008">
    <property type="entry name" value="GntR ligand-binding domain-like"/>
    <property type="match status" value="1"/>
</dbReference>
<dbReference type="InterPro" id="IPR008920">
    <property type="entry name" value="TF_FadR/GntR_C"/>
</dbReference>
<accession>A3ZMJ9</accession>
<dbReference type="SUPFAM" id="SSF46785">
    <property type="entry name" value="Winged helix' DNA-binding domain"/>
    <property type="match status" value="1"/>
</dbReference>
<dbReference type="PANTHER" id="PTHR43537">
    <property type="entry name" value="TRANSCRIPTIONAL REGULATOR, GNTR FAMILY"/>
    <property type="match status" value="1"/>
</dbReference>
<keyword evidence="2" id="KW-0238">DNA-binding</keyword>
<evidence type="ECO:0000256" key="3">
    <source>
        <dbReference type="ARBA" id="ARBA00023163"/>
    </source>
</evidence>
<dbReference type="InterPro" id="IPR000524">
    <property type="entry name" value="Tscrpt_reg_HTH_GntR"/>
</dbReference>